<sequence>MGTLPFFHICITKHNKMAVLDPNEIFFTAFEPKQQNRFIMYIDGIPSYIVKGVGAVTLTQDTIALNHINVQRFVKGKSKWGTINFTLFDPITPSGAQAVMEWVRLHHESVTGRDGYSDFYKKDLTLDILGPVGDIVSEWVLKGCIITEANFGEYSWDNESAAQNLTMTVQPDYCVLNF</sequence>
<organism evidence="1">
    <name type="scientific">uncultured Caudovirales phage</name>
    <dbReference type="NCBI Taxonomy" id="2100421"/>
    <lineage>
        <taxon>Viruses</taxon>
        <taxon>Duplodnaviria</taxon>
        <taxon>Heunggongvirae</taxon>
        <taxon>Uroviricota</taxon>
        <taxon>Caudoviricetes</taxon>
        <taxon>Peduoviridae</taxon>
        <taxon>Maltschvirus</taxon>
        <taxon>Maltschvirus maltsch</taxon>
    </lineage>
</organism>
<name>A0A6J5LWZ7_9CAUD</name>
<dbReference type="EMBL" id="LR796345">
    <property type="protein sequence ID" value="CAB4138382.1"/>
    <property type="molecule type" value="Genomic_DNA"/>
</dbReference>
<accession>A0A6J5LWZ7</accession>
<proteinExistence type="predicted"/>
<evidence type="ECO:0000313" key="1">
    <source>
        <dbReference type="EMBL" id="CAB4138382.1"/>
    </source>
</evidence>
<gene>
    <name evidence="1" type="ORF">UFOVP331_14</name>
</gene>
<reference evidence="1" key="1">
    <citation type="submission" date="2020-04" db="EMBL/GenBank/DDBJ databases">
        <authorList>
            <person name="Chiriac C."/>
            <person name="Salcher M."/>
            <person name="Ghai R."/>
            <person name="Kavagutti S V."/>
        </authorList>
    </citation>
    <scope>NUCLEOTIDE SEQUENCE</scope>
</reference>
<protein>
    <recommendedName>
        <fullName evidence="2">Bacteriophage T4, Gp19, tail tube</fullName>
    </recommendedName>
</protein>
<evidence type="ECO:0008006" key="2">
    <source>
        <dbReference type="Google" id="ProtNLM"/>
    </source>
</evidence>